<dbReference type="HOGENOM" id="CLU_1434192_0_0_1"/>
<dbReference type="GeneID" id="40752758"/>
<sequence>MFWNQASKGRSIVDRSAVSSGHCEVDCSFPFSLSEMAYASHRHRSSLGDSQVGKSSCLPPSSNEALGAIHLLDRLLKALPSSTRYQPNINSLCIFHDSLLLLQACHHSTEDTGLFKARLVVSGSIPSQLLAHSLYKVRARLHGFLDRATHLNQRQHGVPVLSVLTCEPKQVQHDIPYSLQAYRYKAVRL</sequence>
<gene>
    <name evidence="1" type="ORF">M438DRAFT_98327</name>
</gene>
<keyword evidence="2" id="KW-1185">Reference proteome</keyword>
<dbReference type="Proteomes" id="UP000030706">
    <property type="component" value="Unassembled WGS sequence"/>
</dbReference>
<name>A0A074XBU3_AURPU</name>
<reference evidence="1 2" key="1">
    <citation type="journal article" date="2014" name="BMC Genomics">
        <title>Genome sequencing of four Aureobasidium pullulans varieties: biotechnological potential, stress tolerance, and description of new species.</title>
        <authorList>
            <person name="Gostin Ar C."/>
            <person name="Ohm R.A."/>
            <person name="Kogej T."/>
            <person name="Sonjak S."/>
            <person name="Turk M."/>
            <person name="Zajc J."/>
            <person name="Zalar P."/>
            <person name="Grube M."/>
            <person name="Sun H."/>
            <person name="Han J."/>
            <person name="Sharma A."/>
            <person name="Chiniquy J."/>
            <person name="Ngan C.Y."/>
            <person name="Lipzen A."/>
            <person name="Barry K."/>
            <person name="Grigoriev I.V."/>
            <person name="Gunde-Cimerman N."/>
        </authorList>
    </citation>
    <scope>NUCLEOTIDE SEQUENCE [LARGE SCALE GENOMIC DNA]</scope>
    <source>
        <strain evidence="1 2">EXF-150</strain>
    </source>
</reference>
<dbReference type="RefSeq" id="XP_029757356.1">
    <property type="nucleotide sequence ID" value="XM_029910452.1"/>
</dbReference>
<protein>
    <submittedName>
        <fullName evidence="1">Uncharacterized protein</fullName>
    </submittedName>
</protein>
<evidence type="ECO:0000313" key="2">
    <source>
        <dbReference type="Proteomes" id="UP000030706"/>
    </source>
</evidence>
<dbReference type="EMBL" id="KL584993">
    <property type="protein sequence ID" value="KEQ81169.1"/>
    <property type="molecule type" value="Genomic_DNA"/>
</dbReference>
<evidence type="ECO:0000313" key="1">
    <source>
        <dbReference type="EMBL" id="KEQ81169.1"/>
    </source>
</evidence>
<accession>A0A074XBU3</accession>
<dbReference type="AlphaFoldDB" id="A0A074XBU3"/>
<organism evidence="1 2">
    <name type="scientific">Aureobasidium pullulans EXF-150</name>
    <dbReference type="NCBI Taxonomy" id="1043002"/>
    <lineage>
        <taxon>Eukaryota</taxon>
        <taxon>Fungi</taxon>
        <taxon>Dikarya</taxon>
        <taxon>Ascomycota</taxon>
        <taxon>Pezizomycotina</taxon>
        <taxon>Dothideomycetes</taxon>
        <taxon>Dothideomycetidae</taxon>
        <taxon>Dothideales</taxon>
        <taxon>Saccotheciaceae</taxon>
        <taxon>Aureobasidium</taxon>
    </lineage>
</organism>
<proteinExistence type="predicted"/>